<evidence type="ECO:0008006" key="4">
    <source>
        <dbReference type="Google" id="ProtNLM"/>
    </source>
</evidence>
<proteinExistence type="predicted"/>
<name>A0A8J3VGI4_9ACTN</name>
<dbReference type="EMBL" id="BONY01000026">
    <property type="protein sequence ID" value="GIH06399.1"/>
    <property type="molecule type" value="Genomic_DNA"/>
</dbReference>
<keyword evidence="1" id="KW-0472">Membrane</keyword>
<evidence type="ECO:0000256" key="1">
    <source>
        <dbReference type="SAM" id="Phobius"/>
    </source>
</evidence>
<evidence type="ECO:0000313" key="3">
    <source>
        <dbReference type="Proteomes" id="UP000612899"/>
    </source>
</evidence>
<evidence type="ECO:0000313" key="2">
    <source>
        <dbReference type="EMBL" id="GIH06399.1"/>
    </source>
</evidence>
<accession>A0A8J3VGI4</accession>
<keyword evidence="3" id="KW-1185">Reference proteome</keyword>
<organism evidence="2 3">
    <name type="scientific">Rhizocola hellebori</name>
    <dbReference type="NCBI Taxonomy" id="1392758"/>
    <lineage>
        <taxon>Bacteria</taxon>
        <taxon>Bacillati</taxon>
        <taxon>Actinomycetota</taxon>
        <taxon>Actinomycetes</taxon>
        <taxon>Micromonosporales</taxon>
        <taxon>Micromonosporaceae</taxon>
        <taxon>Rhizocola</taxon>
    </lineage>
</organism>
<feature type="transmembrane region" description="Helical" evidence="1">
    <location>
        <begin position="92"/>
        <end position="110"/>
    </location>
</feature>
<dbReference type="RefSeq" id="WP_203910207.1">
    <property type="nucleotide sequence ID" value="NZ_BONY01000026.1"/>
</dbReference>
<protein>
    <recommendedName>
        <fullName evidence="4">Transmembrane protein</fullName>
    </recommendedName>
</protein>
<dbReference type="AlphaFoldDB" id="A0A8J3VGI4"/>
<sequence>MALGWGGFDRVSEFWTLDTNGDIVLIEQKNAIGAGILALMFLGGGLFAFDTSTVKCGSEAMAPTDTCQETKKGVSRTLTYQEVKDSQVRWKVISLGLGVASVGGVGWYLVQAGRRRREEQESAASVGLFMGPPTT</sequence>
<gene>
    <name evidence="2" type="ORF">Rhe02_44660</name>
</gene>
<keyword evidence="1" id="KW-0812">Transmembrane</keyword>
<reference evidence="2" key="1">
    <citation type="submission" date="2021-01" db="EMBL/GenBank/DDBJ databases">
        <title>Whole genome shotgun sequence of Rhizocola hellebori NBRC 109834.</title>
        <authorList>
            <person name="Komaki H."/>
            <person name="Tamura T."/>
        </authorList>
    </citation>
    <scope>NUCLEOTIDE SEQUENCE</scope>
    <source>
        <strain evidence="2">NBRC 109834</strain>
    </source>
</reference>
<dbReference type="Proteomes" id="UP000612899">
    <property type="component" value="Unassembled WGS sequence"/>
</dbReference>
<comment type="caution">
    <text evidence="2">The sequence shown here is derived from an EMBL/GenBank/DDBJ whole genome shotgun (WGS) entry which is preliminary data.</text>
</comment>
<feature type="transmembrane region" description="Helical" evidence="1">
    <location>
        <begin position="31"/>
        <end position="49"/>
    </location>
</feature>
<keyword evidence="1" id="KW-1133">Transmembrane helix</keyword>